<reference evidence="7 8" key="1">
    <citation type="submission" date="2015-12" db="EMBL/GenBank/DDBJ databases">
        <title>The genome of Folsomia candida.</title>
        <authorList>
            <person name="Faddeeva A."/>
            <person name="Derks M.F."/>
            <person name="Anvar Y."/>
            <person name="Smit S."/>
            <person name="Van Straalen N."/>
            <person name="Roelofs D."/>
        </authorList>
    </citation>
    <scope>NUCLEOTIDE SEQUENCE [LARGE SCALE GENOMIC DNA]</scope>
    <source>
        <strain evidence="7 8">VU population</strain>
        <tissue evidence="7">Whole body</tissue>
    </source>
</reference>
<dbReference type="PROSITE" id="PS00674">
    <property type="entry name" value="AAA"/>
    <property type="match status" value="1"/>
</dbReference>
<evidence type="ECO:0000313" key="8">
    <source>
        <dbReference type="Proteomes" id="UP000198287"/>
    </source>
</evidence>
<dbReference type="Gene3D" id="3.40.50.300">
    <property type="entry name" value="P-loop containing nucleotide triphosphate hydrolases"/>
    <property type="match status" value="2"/>
</dbReference>
<dbReference type="InterPro" id="IPR041569">
    <property type="entry name" value="AAA_lid_3"/>
</dbReference>
<dbReference type="InterPro" id="IPR003593">
    <property type="entry name" value="AAA+_ATPase"/>
</dbReference>
<dbReference type="SUPFAM" id="SSF52540">
    <property type="entry name" value="P-loop containing nucleoside triphosphate hydrolases"/>
    <property type="match status" value="2"/>
</dbReference>
<dbReference type="InterPro" id="IPR027417">
    <property type="entry name" value="P-loop_NTPase"/>
</dbReference>
<proteinExistence type="inferred from homology"/>
<dbReference type="Pfam" id="PF17862">
    <property type="entry name" value="AAA_lid_3"/>
    <property type="match status" value="1"/>
</dbReference>
<protein>
    <submittedName>
        <fullName evidence="7">ATPase family AAA domain-containing protein 2</fullName>
    </submittedName>
</protein>
<dbReference type="PANTHER" id="PTHR23069">
    <property type="entry name" value="AAA DOMAIN-CONTAINING"/>
    <property type="match status" value="1"/>
</dbReference>
<dbReference type="GO" id="GO:0005634">
    <property type="term" value="C:nucleus"/>
    <property type="evidence" value="ECO:0007669"/>
    <property type="project" value="TreeGrafter"/>
</dbReference>
<dbReference type="EMBL" id="LNIX01000037">
    <property type="protein sequence ID" value="OXA39784.1"/>
    <property type="molecule type" value="Genomic_DNA"/>
</dbReference>
<dbReference type="Proteomes" id="UP000198287">
    <property type="component" value="Unassembled WGS sequence"/>
</dbReference>
<organism evidence="7 8">
    <name type="scientific">Folsomia candida</name>
    <name type="common">Springtail</name>
    <dbReference type="NCBI Taxonomy" id="158441"/>
    <lineage>
        <taxon>Eukaryota</taxon>
        <taxon>Metazoa</taxon>
        <taxon>Ecdysozoa</taxon>
        <taxon>Arthropoda</taxon>
        <taxon>Hexapoda</taxon>
        <taxon>Collembola</taxon>
        <taxon>Entomobryomorpha</taxon>
        <taxon>Isotomoidea</taxon>
        <taxon>Isotomidae</taxon>
        <taxon>Proisotominae</taxon>
        <taxon>Folsomia</taxon>
    </lineage>
</organism>
<dbReference type="InterPro" id="IPR045199">
    <property type="entry name" value="ATAD2-like"/>
</dbReference>
<dbReference type="GO" id="GO:0016887">
    <property type="term" value="F:ATP hydrolysis activity"/>
    <property type="evidence" value="ECO:0007669"/>
    <property type="project" value="InterPro"/>
</dbReference>
<dbReference type="InterPro" id="IPR003960">
    <property type="entry name" value="ATPase_AAA_CS"/>
</dbReference>
<comment type="similarity">
    <text evidence="1">Belongs to the AAA ATPase family.</text>
</comment>
<dbReference type="InterPro" id="IPR003959">
    <property type="entry name" value="ATPase_AAA_core"/>
</dbReference>
<feature type="domain" description="AAA+ ATPase" evidence="6">
    <location>
        <begin position="332"/>
        <end position="479"/>
    </location>
</feature>
<evidence type="ECO:0000256" key="5">
    <source>
        <dbReference type="SAM" id="MobiDB-lite"/>
    </source>
</evidence>
<dbReference type="FunFam" id="3.40.50.300:FF:000061">
    <property type="entry name" value="ATPase family, AAA domain-containing 2"/>
    <property type="match status" value="1"/>
</dbReference>
<evidence type="ECO:0000256" key="2">
    <source>
        <dbReference type="ARBA" id="ARBA00022741"/>
    </source>
</evidence>
<keyword evidence="2" id="KW-0547">Nucleotide-binding</keyword>
<dbReference type="GO" id="GO:0045815">
    <property type="term" value="P:transcription initiation-coupled chromatin remodeling"/>
    <property type="evidence" value="ECO:0007669"/>
    <property type="project" value="TreeGrafter"/>
</dbReference>
<dbReference type="GO" id="GO:0003682">
    <property type="term" value="F:chromatin binding"/>
    <property type="evidence" value="ECO:0007669"/>
    <property type="project" value="TreeGrafter"/>
</dbReference>
<keyword evidence="8" id="KW-1185">Reference proteome</keyword>
<gene>
    <name evidence="7" type="ORF">Fcan01_25445</name>
</gene>
<dbReference type="GO" id="GO:0005524">
    <property type="term" value="F:ATP binding"/>
    <property type="evidence" value="ECO:0007669"/>
    <property type="project" value="UniProtKB-KW"/>
</dbReference>
<comment type="caution">
    <text evidence="7">The sequence shown here is derived from an EMBL/GenBank/DDBJ whole genome shotgun (WGS) entry which is preliminary data.</text>
</comment>
<dbReference type="GO" id="GO:0042393">
    <property type="term" value="F:histone binding"/>
    <property type="evidence" value="ECO:0007669"/>
    <property type="project" value="TreeGrafter"/>
</dbReference>
<evidence type="ECO:0000256" key="4">
    <source>
        <dbReference type="ARBA" id="ARBA00023117"/>
    </source>
</evidence>
<keyword evidence="4" id="KW-0103">Bromodomain</keyword>
<dbReference type="Gene3D" id="1.10.8.60">
    <property type="match status" value="2"/>
</dbReference>
<feature type="region of interest" description="Disordered" evidence="5">
    <location>
        <begin position="535"/>
        <end position="557"/>
    </location>
</feature>
<evidence type="ECO:0000313" key="7">
    <source>
        <dbReference type="EMBL" id="OXA39784.1"/>
    </source>
</evidence>
<dbReference type="STRING" id="158441.A0A226D4I8"/>
<evidence type="ECO:0000256" key="1">
    <source>
        <dbReference type="ARBA" id="ARBA00006914"/>
    </source>
</evidence>
<dbReference type="PANTHER" id="PTHR23069:SF0">
    <property type="entry name" value="TAT-BINDING HOMOLOG 7"/>
    <property type="match status" value="1"/>
</dbReference>
<dbReference type="AlphaFoldDB" id="A0A226D4I8"/>
<dbReference type="GO" id="GO:0006334">
    <property type="term" value="P:nucleosome assembly"/>
    <property type="evidence" value="ECO:0007669"/>
    <property type="project" value="TreeGrafter"/>
</dbReference>
<keyword evidence="3" id="KW-0067">ATP-binding</keyword>
<evidence type="ECO:0000256" key="3">
    <source>
        <dbReference type="ARBA" id="ARBA00022840"/>
    </source>
</evidence>
<dbReference type="GO" id="GO:0006337">
    <property type="term" value="P:nucleosome disassembly"/>
    <property type="evidence" value="ECO:0007669"/>
    <property type="project" value="TreeGrafter"/>
</dbReference>
<sequence length="912" mass="100426">MKCRDLYKSANISLPKGIYFYGVEIKSHALVLVKALATELGKEFGDGKKPLRIFRRMASDVVSKYSTDKSAYSFVDRLFSVATKNKPSIIFMEDLDKFGGFCQYNIMTNHDLVTKLGTCMDALVPGEVFVIATITSMTNTFAPLNSGKRFTKFLSFPSSLSVNGILGCLKMETEKWQISTTTENSREEILVKVSELLSTSGLSLKCDDITTLCQEIYQTAINDQIQSSRPPVADCCSCCKCPPTAPEFPTLPQWEAGLKAFTKMKKVTAAPARPGENSDFTAATARSDSSMDSLSFTKIGGLAAQIQILTENIITPLKNRDKLKELGWDVEPVRGFIFHGPPGTGKTLLGKTLAAELSRLNESGNGKKFSFFYHKGTDCYTKWVGDTEAKLRSIFANAEAKKPAIIFMDEIDGLCSARDENASISKFYNGVVTTMLGLMDNLPRGEVFVIAATNRLTCLDPALRRPGRFDKTIEFQAPKLEGRKSILEIHTASWDAKSKMEATFVDEIAEMTGGYTGADLEQVCRQAFVFAMRRHSSTQNSPKTENVPKNKESETGSDFDGLIVQRQDWYSALKSVRPSGTNHFGNAVITDKPIPNGAAAALKEKLDEITGRLGYFLKPEDATVVGASSSSKCGGGLNTFLIWGSDAKQLKVIDNLLIPALFSSPAFSPTLAAKFEIPPLGVGQEVIQRHVSSTFNHVLNPGEGKFGILYVPGIDQLLHARIGKFWKMKEHEQILDSFEMLRGERVLLIGTATGSPDQMSDRVQVLFRGATQCSELAQKFASKKEKSHGLQNSRHYELPAPNVTEIRQVFSNISAKIQPATFEKMITKLGGATPQNTADLVGNTVTRKNLTLYDLLDFEGEVAQIFTQYDSKSDKDKTDEEINTALEKATEAFCSYLDGQEKYKSSLSSMYT</sequence>
<dbReference type="Pfam" id="PF00004">
    <property type="entry name" value="AAA"/>
    <property type="match status" value="2"/>
</dbReference>
<accession>A0A226D4I8</accession>
<dbReference type="OrthoDB" id="5421at2759"/>
<evidence type="ECO:0000259" key="6">
    <source>
        <dbReference type="SMART" id="SM00382"/>
    </source>
</evidence>
<name>A0A226D4I8_FOLCA</name>
<dbReference type="SMART" id="SM00382">
    <property type="entry name" value="AAA"/>
    <property type="match status" value="1"/>
</dbReference>